<evidence type="ECO:0000313" key="5">
    <source>
        <dbReference type="Proteomes" id="UP000182237"/>
    </source>
</evidence>
<dbReference type="EMBL" id="LT629765">
    <property type="protein sequence ID" value="SDR88165.1"/>
    <property type="molecule type" value="Genomic_DNA"/>
</dbReference>
<name>A0A1H1MP93_9CORY</name>
<dbReference type="eggNOG" id="COG5006">
    <property type="taxonomic scope" value="Bacteria"/>
</dbReference>
<dbReference type="STRING" id="1203190.GCA_000312345_00207"/>
<keyword evidence="2" id="KW-1133">Transmembrane helix</keyword>
<feature type="transmembrane region" description="Helical" evidence="2">
    <location>
        <begin position="115"/>
        <end position="133"/>
    </location>
</feature>
<evidence type="ECO:0000256" key="2">
    <source>
        <dbReference type="SAM" id="Phobius"/>
    </source>
</evidence>
<proteinExistence type="inferred from homology"/>
<accession>A0A1H1MP93</accession>
<reference evidence="4 5" key="1">
    <citation type="submission" date="2016-10" db="EMBL/GenBank/DDBJ databases">
        <authorList>
            <person name="de Groot N.N."/>
        </authorList>
    </citation>
    <scope>NUCLEOTIDE SEQUENCE [LARGE SCALE GENOMIC DNA]</scope>
    <source>
        <strain evidence="4 5">DSM 45434</strain>
    </source>
</reference>
<dbReference type="RefSeq" id="WP_019193077.1">
    <property type="nucleotide sequence ID" value="NZ_LT629765.1"/>
</dbReference>
<feature type="transmembrane region" description="Helical" evidence="2">
    <location>
        <begin position="233"/>
        <end position="251"/>
    </location>
</feature>
<dbReference type="Proteomes" id="UP000182237">
    <property type="component" value="Chromosome I"/>
</dbReference>
<protein>
    <submittedName>
        <fullName evidence="4">Inner membrane transporter RhtA</fullName>
    </submittedName>
</protein>
<keyword evidence="2" id="KW-0812">Transmembrane</keyword>
<organism evidence="4 5">
    <name type="scientific">Corynebacterium timonense</name>
    <dbReference type="NCBI Taxonomy" id="441500"/>
    <lineage>
        <taxon>Bacteria</taxon>
        <taxon>Bacillati</taxon>
        <taxon>Actinomycetota</taxon>
        <taxon>Actinomycetes</taxon>
        <taxon>Mycobacteriales</taxon>
        <taxon>Corynebacteriaceae</taxon>
        <taxon>Corynebacterium</taxon>
    </lineage>
</organism>
<dbReference type="GO" id="GO:0016020">
    <property type="term" value="C:membrane"/>
    <property type="evidence" value="ECO:0007669"/>
    <property type="project" value="InterPro"/>
</dbReference>
<keyword evidence="5" id="KW-1185">Reference proteome</keyword>
<feature type="transmembrane region" description="Helical" evidence="2">
    <location>
        <begin position="31"/>
        <end position="51"/>
    </location>
</feature>
<evidence type="ECO:0000313" key="4">
    <source>
        <dbReference type="EMBL" id="SDR88165.1"/>
    </source>
</evidence>
<dbReference type="InterPro" id="IPR037185">
    <property type="entry name" value="EmrE-like"/>
</dbReference>
<feature type="transmembrane region" description="Helical" evidence="2">
    <location>
        <begin position="170"/>
        <end position="189"/>
    </location>
</feature>
<keyword evidence="2" id="KW-0472">Membrane</keyword>
<dbReference type="SUPFAM" id="SSF103481">
    <property type="entry name" value="Multidrug resistance efflux transporter EmrE"/>
    <property type="match status" value="2"/>
</dbReference>
<dbReference type="Pfam" id="PF00892">
    <property type="entry name" value="EamA"/>
    <property type="match status" value="1"/>
</dbReference>
<comment type="similarity">
    <text evidence="1">Belongs to the EamA transporter family.</text>
</comment>
<evidence type="ECO:0000259" key="3">
    <source>
        <dbReference type="Pfam" id="PF00892"/>
    </source>
</evidence>
<gene>
    <name evidence="4" type="ORF">SAMN04488539_0569</name>
</gene>
<feature type="transmembrane region" description="Helical" evidence="2">
    <location>
        <begin position="257"/>
        <end position="274"/>
    </location>
</feature>
<feature type="transmembrane region" description="Helical" evidence="2">
    <location>
        <begin position="90"/>
        <end position="108"/>
    </location>
</feature>
<feature type="transmembrane region" description="Helical" evidence="2">
    <location>
        <begin position="139"/>
        <end position="158"/>
    </location>
</feature>
<sequence>MAAWAPAGVMVLSGASLYAGAAIAVGLFDAFPPALVAWLRISAAALMLVVLRRPALRAFIGSAGARAAVFGAFTLGMNMAFYMAISSIPLGTAVAVEFLGPVAVAALGSRTLRDWCALLAAAAGVSVISGATWTDHASGIAWALAAGALWAGYIVTGTKIAARGSSTDSIAVGFTWAAILAAPAAALLWPAGAIGHDIEPLSFLGLWLGLGLLSAAVPYTLDQVVMRLAGASYFALLQAILPLVAALIGAVALGQVLSPGEMVGVVLIVAAVVLRRP</sequence>
<feature type="transmembrane region" description="Helical" evidence="2">
    <location>
        <begin position="201"/>
        <end position="221"/>
    </location>
</feature>
<feature type="domain" description="EamA" evidence="3">
    <location>
        <begin position="138"/>
        <end position="274"/>
    </location>
</feature>
<feature type="transmembrane region" description="Helical" evidence="2">
    <location>
        <begin position="63"/>
        <end position="84"/>
    </location>
</feature>
<dbReference type="AlphaFoldDB" id="A0A1H1MP93"/>
<evidence type="ECO:0000256" key="1">
    <source>
        <dbReference type="ARBA" id="ARBA00007362"/>
    </source>
</evidence>
<dbReference type="InterPro" id="IPR000620">
    <property type="entry name" value="EamA_dom"/>
</dbReference>